<feature type="region of interest" description="Disordered" evidence="1">
    <location>
        <begin position="186"/>
        <end position="210"/>
    </location>
</feature>
<dbReference type="EMBL" id="JBICCN010000323">
    <property type="protein sequence ID" value="KAL3077635.1"/>
    <property type="molecule type" value="Genomic_DNA"/>
</dbReference>
<feature type="compositionally biased region" description="Low complexity" evidence="1">
    <location>
        <begin position="186"/>
        <end position="208"/>
    </location>
</feature>
<sequence>MTARLLELIQTNKNRLFPGTRHADAARIQKEAWLEVTAVLNTEFPGEVPAGGFKVQQVQTRWKNLRQAGKEDAQKAKKHALGTGGGPEAPKIPENSVKVIEMFGSSASFSGVPGGAETSSMAGDIVSMEGYDIDYKMYDELEEKTFAQLSKVPASPAFLAGGDNRKAFSKINFKDFYLFIQRRFDSPSGSGRGSPSVSSRPSSRPLSSEISDLQMKVLQGELEQFEMKKAFFSDAKKFLEEGREFFKKGADFYKEKE</sequence>
<protein>
    <recommendedName>
        <fullName evidence="4">Regulatory protein zeste</fullName>
    </recommendedName>
</protein>
<keyword evidence="3" id="KW-1185">Reference proteome</keyword>
<gene>
    <name evidence="2" type="ORF">niasHS_013067</name>
</gene>
<proteinExistence type="predicted"/>
<dbReference type="AlphaFoldDB" id="A0ABD2IJ94"/>
<organism evidence="2 3">
    <name type="scientific">Heterodera schachtii</name>
    <name type="common">Sugarbeet cyst nematode worm</name>
    <name type="synonym">Tylenchus schachtii</name>
    <dbReference type="NCBI Taxonomy" id="97005"/>
    <lineage>
        <taxon>Eukaryota</taxon>
        <taxon>Metazoa</taxon>
        <taxon>Ecdysozoa</taxon>
        <taxon>Nematoda</taxon>
        <taxon>Chromadorea</taxon>
        <taxon>Rhabditida</taxon>
        <taxon>Tylenchina</taxon>
        <taxon>Tylenchomorpha</taxon>
        <taxon>Tylenchoidea</taxon>
        <taxon>Heteroderidae</taxon>
        <taxon>Heteroderinae</taxon>
        <taxon>Heterodera</taxon>
    </lineage>
</organism>
<reference evidence="2 3" key="1">
    <citation type="submission" date="2024-10" db="EMBL/GenBank/DDBJ databases">
        <authorList>
            <person name="Kim D."/>
        </authorList>
    </citation>
    <scope>NUCLEOTIDE SEQUENCE [LARGE SCALE GENOMIC DNA]</scope>
    <source>
        <strain evidence="2">Taebaek</strain>
    </source>
</reference>
<accession>A0ABD2IJ94</accession>
<feature type="region of interest" description="Disordered" evidence="1">
    <location>
        <begin position="67"/>
        <end position="92"/>
    </location>
</feature>
<evidence type="ECO:0000256" key="1">
    <source>
        <dbReference type="SAM" id="MobiDB-lite"/>
    </source>
</evidence>
<dbReference type="Proteomes" id="UP001620645">
    <property type="component" value="Unassembled WGS sequence"/>
</dbReference>
<name>A0ABD2IJ94_HETSC</name>
<evidence type="ECO:0000313" key="3">
    <source>
        <dbReference type="Proteomes" id="UP001620645"/>
    </source>
</evidence>
<comment type="caution">
    <text evidence="2">The sequence shown here is derived from an EMBL/GenBank/DDBJ whole genome shotgun (WGS) entry which is preliminary data.</text>
</comment>
<evidence type="ECO:0000313" key="2">
    <source>
        <dbReference type="EMBL" id="KAL3077635.1"/>
    </source>
</evidence>
<evidence type="ECO:0008006" key="4">
    <source>
        <dbReference type="Google" id="ProtNLM"/>
    </source>
</evidence>